<reference evidence="4 5" key="1">
    <citation type="submission" date="2017-06" db="EMBL/GenBank/DDBJ databases">
        <title>Description of Rhodopirellula bahusiensis sp. nov.</title>
        <authorList>
            <person name="Kizina J."/>
            <person name="Harder J."/>
        </authorList>
    </citation>
    <scope>NUCLEOTIDE SEQUENCE [LARGE SCALE GENOMIC DNA]</scope>
    <source>
        <strain evidence="4 5">SWK21</strain>
    </source>
</reference>
<protein>
    <submittedName>
        <fullName evidence="4">Two-component system response regulator</fullName>
    </submittedName>
</protein>
<evidence type="ECO:0000313" key="4">
    <source>
        <dbReference type="EMBL" id="PHQ32252.1"/>
    </source>
</evidence>
<feature type="modified residue" description="4-aspartylphosphate" evidence="2">
    <location>
        <position position="172"/>
    </location>
</feature>
<dbReference type="GeneID" id="90611519"/>
<gene>
    <name evidence="4" type="ORF">CEE69_26920</name>
</gene>
<dbReference type="InterPro" id="IPR011006">
    <property type="entry name" value="CheY-like_superfamily"/>
</dbReference>
<sequence>MSSKRVLIVDDDEDICSNIKDILDDLGYQTDIAHDGPSALNLVDANCYDVALLDYSMPGMDGATLHQQMVQRRPEIAAIMVTAYAQGDGAQRARDGGIQQVLRKPVDLGELLPLVEQLSNSPIVLVVDDDAEFCKTLWHILRERSYRVCLAHDKEDGVRKAMNANYQIAVVDLSLSTGQTDGCDVLHRVSEVNPAIRTILITGHREEAKEVIDRCKASGLDDVCFKPLDIETLISKIELGRMNFGSTSPELFNRPNDL</sequence>
<accession>A0A2G1VZP6</accession>
<evidence type="ECO:0000256" key="2">
    <source>
        <dbReference type="PROSITE-ProRule" id="PRU00169"/>
    </source>
</evidence>
<dbReference type="GO" id="GO:0000160">
    <property type="term" value="P:phosphorelay signal transduction system"/>
    <property type="evidence" value="ECO:0007669"/>
    <property type="project" value="InterPro"/>
</dbReference>
<dbReference type="AlphaFoldDB" id="A0A2G1VZP6"/>
<comment type="caution">
    <text evidence="4">The sequence shown here is derived from an EMBL/GenBank/DDBJ whole genome shotgun (WGS) entry which is preliminary data.</text>
</comment>
<dbReference type="FunFam" id="3.40.50.2300:FF:000785">
    <property type="match status" value="1"/>
</dbReference>
<dbReference type="CDD" id="cd00156">
    <property type="entry name" value="REC"/>
    <property type="match status" value="1"/>
</dbReference>
<proteinExistence type="predicted"/>
<feature type="modified residue" description="4-aspartylphosphate" evidence="2">
    <location>
        <position position="54"/>
    </location>
</feature>
<dbReference type="OrthoDB" id="9788090at2"/>
<dbReference type="InterPro" id="IPR001789">
    <property type="entry name" value="Sig_transdc_resp-reg_receiver"/>
</dbReference>
<evidence type="ECO:0000256" key="1">
    <source>
        <dbReference type="ARBA" id="ARBA00022553"/>
    </source>
</evidence>
<dbReference type="InterPro" id="IPR050595">
    <property type="entry name" value="Bact_response_regulator"/>
</dbReference>
<keyword evidence="1 2" id="KW-0597">Phosphoprotein</keyword>
<evidence type="ECO:0000259" key="3">
    <source>
        <dbReference type="PROSITE" id="PS50110"/>
    </source>
</evidence>
<dbReference type="PROSITE" id="PS50110">
    <property type="entry name" value="RESPONSE_REGULATORY"/>
    <property type="match status" value="2"/>
</dbReference>
<dbReference type="Proteomes" id="UP000225740">
    <property type="component" value="Unassembled WGS sequence"/>
</dbReference>
<evidence type="ECO:0000313" key="5">
    <source>
        <dbReference type="Proteomes" id="UP000225740"/>
    </source>
</evidence>
<dbReference type="SUPFAM" id="SSF52172">
    <property type="entry name" value="CheY-like"/>
    <property type="match status" value="2"/>
</dbReference>
<dbReference type="Pfam" id="PF00072">
    <property type="entry name" value="Response_reg"/>
    <property type="match status" value="2"/>
</dbReference>
<keyword evidence="5" id="KW-1185">Reference proteome</keyword>
<dbReference type="PANTHER" id="PTHR44591">
    <property type="entry name" value="STRESS RESPONSE REGULATOR PROTEIN 1"/>
    <property type="match status" value="1"/>
</dbReference>
<dbReference type="Gene3D" id="3.40.50.2300">
    <property type="match status" value="2"/>
</dbReference>
<organism evidence="4 5">
    <name type="scientific">Rhodopirellula bahusiensis</name>
    <dbReference type="NCBI Taxonomy" id="2014065"/>
    <lineage>
        <taxon>Bacteria</taxon>
        <taxon>Pseudomonadati</taxon>
        <taxon>Planctomycetota</taxon>
        <taxon>Planctomycetia</taxon>
        <taxon>Pirellulales</taxon>
        <taxon>Pirellulaceae</taxon>
        <taxon>Rhodopirellula</taxon>
    </lineage>
</organism>
<feature type="domain" description="Response regulatory" evidence="3">
    <location>
        <begin position="123"/>
        <end position="241"/>
    </location>
</feature>
<feature type="domain" description="Response regulatory" evidence="3">
    <location>
        <begin position="5"/>
        <end position="119"/>
    </location>
</feature>
<dbReference type="PANTHER" id="PTHR44591:SF3">
    <property type="entry name" value="RESPONSE REGULATORY DOMAIN-CONTAINING PROTEIN"/>
    <property type="match status" value="1"/>
</dbReference>
<dbReference type="RefSeq" id="WP_099263703.1">
    <property type="nucleotide sequence ID" value="NZ_NIZW01000030.1"/>
</dbReference>
<dbReference type="EMBL" id="NIZW01000030">
    <property type="protein sequence ID" value="PHQ32252.1"/>
    <property type="molecule type" value="Genomic_DNA"/>
</dbReference>
<dbReference type="SMART" id="SM00448">
    <property type="entry name" value="REC"/>
    <property type="match status" value="2"/>
</dbReference>
<name>A0A2G1VZP6_9BACT</name>